<organism evidence="1 2">
    <name type="scientific">Methylocystis iwaonis</name>
    <dbReference type="NCBI Taxonomy" id="2885079"/>
    <lineage>
        <taxon>Bacteria</taxon>
        <taxon>Pseudomonadati</taxon>
        <taxon>Pseudomonadota</taxon>
        <taxon>Alphaproteobacteria</taxon>
        <taxon>Hyphomicrobiales</taxon>
        <taxon>Methylocystaceae</taxon>
        <taxon>Methylocystis</taxon>
    </lineage>
</organism>
<sequence length="84" mass="9477">MLLWGDGYFSREFKVEAVRLVKERGVTVAQACPIWTCTRMCCGWIRELTADPAQAFSGHDQQKPEHLEIEKLRREVGIPSAGTA</sequence>
<dbReference type="InterPro" id="IPR009057">
    <property type="entry name" value="Homeodomain-like_sf"/>
</dbReference>
<evidence type="ECO:0000313" key="2">
    <source>
        <dbReference type="Proteomes" id="UP001317629"/>
    </source>
</evidence>
<dbReference type="SUPFAM" id="SSF46689">
    <property type="entry name" value="Homeodomain-like"/>
    <property type="match status" value="1"/>
</dbReference>
<keyword evidence="1" id="KW-0614">Plasmid</keyword>
<dbReference type="EMBL" id="AP027143">
    <property type="protein sequence ID" value="BDV36174.1"/>
    <property type="molecule type" value="Genomic_DNA"/>
</dbReference>
<reference evidence="1 2" key="1">
    <citation type="journal article" date="2023" name="Int. J. Syst. Evol. Microbiol.">
        <title>Methylocystis iwaonis sp. nov., a type II methane-oxidizing bacterium from surface soil of a rice paddy field in Japan, and emended description of the genus Methylocystis (ex Whittenbury et al. 1970) Bowman et al. 1993.</title>
        <authorList>
            <person name="Kaise H."/>
            <person name="Sawadogo J.B."/>
            <person name="Alam M.S."/>
            <person name="Ueno C."/>
            <person name="Dianou D."/>
            <person name="Shinjo R."/>
            <person name="Asakawa S."/>
        </authorList>
    </citation>
    <scope>NUCLEOTIDE SEQUENCE [LARGE SCALE GENOMIC DNA]</scope>
    <source>
        <strain evidence="1 2">SS37A-Re</strain>
    </source>
</reference>
<keyword evidence="2" id="KW-1185">Reference proteome</keyword>
<geneLocation type="plasmid" evidence="1 2">
    <name>pSS37A-Re-1</name>
</geneLocation>
<evidence type="ECO:0000313" key="1">
    <source>
        <dbReference type="EMBL" id="BDV36174.1"/>
    </source>
</evidence>
<gene>
    <name evidence="1" type="ORF">SS37A_37040</name>
</gene>
<name>A0ABM8EDT9_9HYPH</name>
<protein>
    <recommendedName>
        <fullName evidence="3">Transposase</fullName>
    </recommendedName>
</protein>
<proteinExistence type="predicted"/>
<dbReference type="Proteomes" id="UP001317629">
    <property type="component" value="Plasmid pSS37A-Re-1"/>
</dbReference>
<accession>A0ABM8EDT9</accession>
<evidence type="ECO:0008006" key="3">
    <source>
        <dbReference type="Google" id="ProtNLM"/>
    </source>
</evidence>